<dbReference type="PANTHER" id="PTHR46797:SF1">
    <property type="entry name" value="METHYLPHOSPHONATE SYNTHASE"/>
    <property type="match status" value="1"/>
</dbReference>
<comment type="caution">
    <text evidence="3">The sequence shown here is derived from an EMBL/GenBank/DDBJ whole genome shotgun (WGS) entry which is preliminary data.</text>
</comment>
<dbReference type="Pfam" id="PF01381">
    <property type="entry name" value="HTH_3"/>
    <property type="match status" value="1"/>
</dbReference>
<keyword evidence="4" id="KW-1185">Reference proteome</keyword>
<dbReference type="PROSITE" id="PS50943">
    <property type="entry name" value="HTH_CROC1"/>
    <property type="match status" value="1"/>
</dbReference>
<dbReference type="CDD" id="cd00093">
    <property type="entry name" value="HTH_XRE"/>
    <property type="match status" value="1"/>
</dbReference>
<dbReference type="Proteomes" id="UP000641741">
    <property type="component" value="Unassembled WGS sequence"/>
</dbReference>
<dbReference type="RefSeq" id="WP_186970743.1">
    <property type="nucleotide sequence ID" value="NZ_JACOPK010000014.1"/>
</dbReference>
<dbReference type="InterPro" id="IPR010982">
    <property type="entry name" value="Lambda_DNA-bd_dom_sf"/>
</dbReference>
<protein>
    <submittedName>
        <fullName evidence="3">Helix-turn-helix transcriptional regulator</fullName>
    </submittedName>
</protein>
<name>A0ABR7GQW6_9FIRM</name>
<dbReference type="Gene3D" id="1.10.260.40">
    <property type="entry name" value="lambda repressor-like DNA-binding domains"/>
    <property type="match status" value="1"/>
</dbReference>
<dbReference type="PANTHER" id="PTHR46797">
    <property type="entry name" value="HTH-TYPE TRANSCRIPTIONAL REGULATOR"/>
    <property type="match status" value="1"/>
</dbReference>
<proteinExistence type="predicted"/>
<keyword evidence="1" id="KW-0238">DNA-binding</keyword>
<evidence type="ECO:0000313" key="3">
    <source>
        <dbReference type="EMBL" id="MBC5696678.1"/>
    </source>
</evidence>
<dbReference type="SUPFAM" id="SSF47413">
    <property type="entry name" value="lambda repressor-like DNA-binding domains"/>
    <property type="match status" value="1"/>
</dbReference>
<sequence>MSDFQKYLDEAFSKINTSDFSDSEEDLPRDNIYKEIQQLIVSERKKQKVTQKELSQRTGLSQANISNIENGVTRPTIDSLQKIAEALGKRLLVCFEENEEI</sequence>
<dbReference type="InterPro" id="IPR050807">
    <property type="entry name" value="TransReg_Diox_bact_type"/>
</dbReference>
<feature type="domain" description="HTH cro/C1-type" evidence="2">
    <location>
        <begin position="40"/>
        <end position="94"/>
    </location>
</feature>
<evidence type="ECO:0000313" key="4">
    <source>
        <dbReference type="Proteomes" id="UP000641741"/>
    </source>
</evidence>
<evidence type="ECO:0000259" key="2">
    <source>
        <dbReference type="PROSITE" id="PS50943"/>
    </source>
</evidence>
<accession>A0ABR7GQW6</accession>
<organism evidence="3 4">
    <name type="scientific">Agathobaculum hominis</name>
    <dbReference type="NCBI Taxonomy" id="2763014"/>
    <lineage>
        <taxon>Bacteria</taxon>
        <taxon>Bacillati</taxon>
        <taxon>Bacillota</taxon>
        <taxon>Clostridia</taxon>
        <taxon>Eubacteriales</taxon>
        <taxon>Butyricicoccaceae</taxon>
        <taxon>Agathobaculum</taxon>
    </lineage>
</organism>
<dbReference type="EMBL" id="JACOPK010000014">
    <property type="protein sequence ID" value="MBC5696678.1"/>
    <property type="molecule type" value="Genomic_DNA"/>
</dbReference>
<dbReference type="SMART" id="SM00530">
    <property type="entry name" value="HTH_XRE"/>
    <property type="match status" value="1"/>
</dbReference>
<gene>
    <name evidence="3" type="ORF">H8S02_12150</name>
</gene>
<evidence type="ECO:0000256" key="1">
    <source>
        <dbReference type="ARBA" id="ARBA00023125"/>
    </source>
</evidence>
<reference evidence="3 4" key="1">
    <citation type="submission" date="2020-08" db="EMBL/GenBank/DDBJ databases">
        <title>Genome public.</title>
        <authorList>
            <person name="Liu C."/>
            <person name="Sun Q."/>
        </authorList>
    </citation>
    <scope>NUCLEOTIDE SEQUENCE [LARGE SCALE GENOMIC DNA]</scope>
    <source>
        <strain evidence="3 4">M2</strain>
    </source>
</reference>
<dbReference type="InterPro" id="IPR001387">
    <property type="entry name" value="Cro/C1-type_HTH"/>
</dbReference>